<sequence>MDTWTVLDGTATATLRASLDATGTLRADPAQDVFGWHRSAPGWCRGDACIPNFRAAGLETGDGLDVAAFAELAGLVVAVDPAARALATAPDAVARGRALTGAYAPELTLPSVTGERVALSSLRGTKVALVFWASWCGCRYDLGAWQERHAELAPYGFSVVTIALDTDVAATAPWHAEAGTTHPALVDVDGAAADAFDVVNVPTAVWLDEEGRIVRPQDSQTATDTFRDWNGLSAEASGEALRRWVRDGDAGLTPEQVREHLRLPSQADQRARAETRLAGWLAANGHAEAAEHHFALAAEAAPHNVALRRGAMPQRGVDPFGDEYFRLAAALADAGVPLHRPLP</sequence>
<dbReference type="Gene3D" id="3.40.30.10">
    <property type="entry name" value="Glutaredoxin"/>
    <property type="match status" value="1"/>
</dbReference>
<proteinExistence type="predicted"/>
<accession>A0ABP3DE44</accession>
<name>A0ABP3DE44_9ACTN</name>
<comment type="caution">
    <text evidence="2">The sequence shown here is derived from an EMBL/GenBank/DDBJ whole genome shotgun (WGS) entry which is preliminary data.</text>
</comment>
<dbReference type="InterPro" id="IPR013766">
    <property type="entry name" value="Thioredoxin_domain"/>
</dbReference>
<dbReference type="PANTHER" id="PTHR42852:SF17">
    <property type="entry name" value="THIOREDOXIN-LIKE PROTEIN HI_1115"/>
    <property type="match status" value="1"/>
</dbReference>
<gene>
    <name evidence="2" type="ORF">GCM10009539_13730</name>
</gene>
<evidence type="ECO:0000313" key="2">
    <source>
        <dbReference type="EMBL" id="GAA0229606.1"/>
    </source>
</evidence>
<dbReference type="SUPFAM" id="SSF52833">
    <property type="entry name" value="Thioredoxin-like"/>
    <property type="match status" value="1"/>
</dbReference>
<evidence type="ECO:0000259" key="1">
    <source>
        <dbReference type="PROSITE" id="PS51352"/>
    </source>
</evidence>
<dbReference type="EMBL" id="BAAAGX010000006">
    <property type="protein sequence ID" value="GAA0229606.1"/>
    <property type="molecule type" value="Genomic_DNA"/>
</dbReference>
<dbReference type="CDD" id="cd02966">
    <property type="entry name" value="TlpA_like_family"/>
    <property type="match status" value="1"/>
</dbReference>
<protein>
    <recommendedName>
        <fullName evidence="1">Thioredoxin domain-containing protein</fullName>
    </recommendedName>
</protein>
<keyword evidence="3" id="KW-1185">Reference proteome</keyword>
<organism evidence="2 3">
    <name type="scientific">Cryptosporangium japonicum</name>
    <dbReference type="NCBI Taxonomy" id="80872"/>
    <lineage>
        <taxon>Bacteria</taxon>
        <taxon>Bacillati</taxon>
        <taxon>Actinomycetota</taxon>
        <taxon>Actinomycetes</taxon>
        <taxon>Cryptosporangiales</taxon>
        <taxon>Cryptosporangiaceae</taxon>
        <taxon>Cryptosporangium</taxon>
    </lineage>
</organism>
<dbReference type="Proteomes" id="UP001500967">
    <property type="component" value="Unassembled WGS sequence"/>
</dbReference>
<dbReference type="Pfam" id="PF00578">
    <property type="entry name" value="AhpC-TSA"/>
    <property type="match status" value="1"/>
</dbReference>
<dbReference type="InterPro" id="IPR036249">
    <property type="entry name" value="Thioredoxin-like_sf"/>
</dbReference>
<dbReference type="RefSeq" id="WP_344647871.1">
    <property type="nucleotide sequence ID" value="NZ_BAAAGX010000006.1"/>
</dbReference>
<dbReference type="InterPro" id="IPR000866">
    <property type="entry name" value="AhpC/TSA"/>
</dbReference>
<dbReference type="PANTHER" id="PTHR42852">
    <property type="entry name" value="THIOL:DISULFIDE INTERCHANGE PROTEIN DSBE"/>
    <property type="match status" value="1"/>
</dbReference>
<reference evidence="3" key="1">
    <citation type="journal article" date="2019" name="Int. J. Syst. Evol. Microbiol.">
        <title>The Global Catalogue of Microorganisms (GCM) 10K type strain sequencing project: providing services to taxonomists for standard genome sequencing and annotation.</title>
        <authorList>
            <consortium name="The Broad Institute Genomics Platform"/>
            <consortium name="The Broad Institute Genome Sequencing Center for Infectious Disease"/>
            <person name="Wu L."/>
            <person name="Ma J."/>
        </authorList>
    </citation>
    <scope>NUCLEOTIDE SEQUENCE [LARGE SCALE GENOMIC DNA]</scope>
    <source>
        <strain evidence="3">JCM 10425</strain>
    </source>
</reference>
<evidence type="ECO:0000313" key="3">
    <source>
        <dbReference type="Proteomes" id="UP001500967"/>
    </source>
</evidence>
<feature type="domain" description="Thioredoxin" evidence="1">
    <location>
        <begin position="98"/>
        <end position="250"/>
    </location>
</feature>
<dbReference type="PROSITE" id="PS51352">
    <property type="entry name" value="THIOREDOXIN_2"/>
    <property type="match status" value="1"/>
</dbReference>
<dbReference type="InterPro" id="IPR050553">
    <property type="entry name" value="Thioredoxin_ResA/DsbE_sf"/>
</dbReference>